<dbReference type="Gene3D" id="1.20.1250.20">
    <property type="entry name" value="MFS general substrate transporter like domains"/>
    <property type="match status" value="1"/>
</dbReference>
<evidence type="ECO:0000256" key="5">
    <source>
        <dbReference type="ARBA" id="ARBA00022989"/>
    </source>
</evidence>
<feature type="transmembrane region" description="Helical" evidence="7">
    <location>
        <begin position="153"/>
        <end position="176"/>
    </location>
</feature>
<comment type="caution">
    <text evidence="8">The sequence shown here is derived from an EMBL/GenBank/DDBJ whole genome shotgun (WGS) entry which is preliminary data.</text>
</comment>
<evidence type="ECO:0000256" key="1">
    <source>
        <dbReference type="ARBA" id="ARBA00004651"/>
    </source>
</evidence>
<dbReference type="PANTHER" id="PTHR23517">
    <property type="entry name" value="RESISTANCE PROTEIN MDTM, PUTATIVE-RELATED-RELATED"/>
    <property type="match status" value="1"/>
</dbReference>
<feature type="transmembrane region" description="Helical" evidence="7">
    <location>
        <begin position="393"/>
        <end position="413"/>
    </location>
</feature>
<evidence type="ECO:0000256" key="2">
    <source>
        <dbReference type="ARBA" id="ARBA00022448"/>
    </source>
</evidence>
<evidence type="ECO:0000256" key="4">
    <source>
        <dbReference type="ARBA" id="ARBA00022692"/>
    </source>
</evidence>
<dbReference type="InterPro" id="IPR005279">
    <property type="entry name" value="Dipep/tripep_permease"/>
</dbReference>
<dbReference type="SUPFAM" id="SSF103473">
    <property type="entry name" value="MFS general substrate transporter"/>
    <property type="match status" value="1"/>
</dbReference>
<dbReference type="NCBIfam" id="TIGR00924">
    <property type="entry name" value="yjdL_sub1_fam"/>
    <property type="match status" value="1"/>
</dbReference>
<comment type="subcellular location">
    <subcellularLocation>
        <location evidence="1">Cell membrane</location>
        <topology evidence="1">Multi-pass membrane protein</topology>
    </subcellularLocation>
</comment>
<feature type="transmembrane region" description="Helical" evidence="7">
    <location>
        <begin position="434"/>
        <end position="455"/>
    </location>
</feature>
<protein>
    <submittedName>
        <fullName evidence="8">Peptide MFS transporter</fullName>
    </submittedName>
</protein>
<keyword evidence="6 7" id="KW-0472">Membrane</keyword>
<keyword evidence="4 7" id="KW-0812">Transmembrane</keyword>
<gene>
    <name evidence="8" type="ORF">ACFPZ3_29100</name>
</gene>
<feature type="transmembrane region" description="Helical" evidence="7">
    <location>
        <begin position="255"/>
        <end position="275"/>
    </location>
</feature>
<sequence>MSTSVEAVRPEEPKWLFGQPRWFGTLFMVDMWERFSFYGMRAILILYLVAPAERGGLGVPIGTAAALFGLYMSTVFLAALPGGWISDRLLGPRRTVLAGALTIAAGHYAMAVPSVPSVYVGLTLVAAGTGLLKPSMGAMVSHLYPHDTGRRDAAWSVFYMSIQVSALLAPLVTGFLGERVNWHLGFAAAGVGMTFGVVQYVLGLRHFGDLGARPPRPVTPAELRPVLVRTGVIGGALTVLLAADVLAGAFTVEHLLALVGLTVVVVPVVYYRSILRDRGLLPEERRRVKAFLWLLLASAVFWMPYDQGGSLLNLFAERSTDRVVFDFELPASWLQSLHPGFILLLAPLFAWFWVRKGQHLGTSVKFAVGLFMMGASFVVMAFAALGAEGGAKVSLTFLVVVYLLQVAGELALAPPGLSALSRTAPRAYVSQMMGVWWLFAALGVGLGGQVARISTIVPQPLYFAAIGGLVLAVGAAVTLGARRIDRGLR</sequence>
<feature type="transmembrane region" description="Helical" evidence="7">
    <location>
        <begin position="64"/>
        <end position="85"/>
    </location>
</feature>
<feature type="transmembrane region" description="Helical" evidence="7">
    <location>
        <begin position="182"/>
        <end position="205"/>
    </location>
</feature>
<feature type="transmembrane region" description="Helical" evidence="7">
    <location>
        <begin position="35"/>
        <end position="52"/>
    </location>
</feature>
<feature type="transmembrane region" description="Helical" evidence="7">
    <location>
        <begin position="226"/>
        <end position="249"/>
    </location>
</feature>
<feature type="transmembrane region" description="Helical" evidence="7">
    <location>
        <begin position="461"/>
        <end position="481"/>
    </location>
</feature>
<keyword evidence="3" id="KW-1003">Cell membrane</keyword>
<keyword evidence="5 7" id="KW-1133">Transmembrane helix</keyword>
<dbReference type="CDD" id="cd17346">
    <property type="entry name" value="MFS_DtpA_like"/>
    <property type="match status" value="1"/>
</dbReference>
<feature type="transmembrane region" description="Helical" evidence="7">
    <location>
        <begin position="287"/>
        <end position="305"/>
    </location>
</feature>
<organism evidence="8 9">
    <name type="scientific">Nonomuraea insulae</name>
    <dbReference type="NCBI Taxonomy" id="1616787"/>
    <lineage>
        <taxon>Bacteria</taxon>
        <taxon>Bacillati</taxon>
        <taxon>Actinomycetota</taxon>
        <taxon>Actinomycetes</taxon>
        <taxon>Streptosporangiales</taxon>
        <taxon>Streptosporangiaceae</taxon>
        <taxon>Nonomuraea</taxon>
    </lineage>
</organism>
<dbReference type="RefSeq" id="WP_379517440.1">
    <property type="nucleotide sequence ID" value="NZ_JBHSPA010000031.1"/>
</dbReference>
<dbReference type="Pfam" id="PF00854">
    <property type="entry name" value="PTR2"/>
    <property type="match status" value="1"/>
</dbReference>
<dbReference type="EMBL" id="JBHSPA010000031">
    <property type="protein sequence ID" value="MFC5827940.1"/>
    <property type="molecule type" value="Genomic_DNA"/>
</dbReference>
<evidence type="ECO:0000256" key="3">
    <source>
        <dbReference type="ARBA" id="ARBA00022475"/>
    </source>
</evidence>
<evidence type="ECO:0000256" key="6">
    <source>
        <dbReference type="ARBA" id="ARBA00023136"/>
    </source>
</evidence>
<dbReference type="InterPro" id="IPR000109">
    <property type="entry name" value="POT_fam"/>
</dbReference>
<evidence type="ECO:0000313" key="9">
    <source>
        <dbReference type="Proteomes" id="UP001596058"/>
    </source>
</evidence>
<dbReference type="InterPro" id="IPR050171">
    <property type="entry name" value="MFS_Transporters"/>
</dbReference>
<keyword evidence="9" id="KW-1185">Reference proteome</keyword>
<evidence type="ECO:0000256" key="7">
    <source>
        <dbReference type="SAM" id="Phobius"/>
    </source>
</evidence>
<feature type="transmembrane region" description="Helical" evidence="7">
    <location>
        <begin position="366"/>
        <end position="387"/>
    </location>
</feature>
<accession>A0ABW1CSN2</accession>
<name>A0ABW1CSN2_9ACTN</name>
<feature type="transmembrane region" description="Helical" evidence="7">
    <location>
        <begin position="336"/>
        <end position="354"/>
    </location>
</feature>
<dbReference type="PANTHER" id="PTHR23517:SF15">
    <property type="entry name" value="PROTON-DEPENDENT OLIGOPEPTIDE FAMILY TRANSPORT PROTEIN"/>
    <property type="match status" value="1"/>
</dbReference>
<reference evidence="9" key="1">
    <citation type="journal article" date="2019" name="Int. J. Syst. Evol. Microbiol.">
        <title>The Global Catalogue of Microorganisms (GCM) 10K type strain sequencing project: providing services to taxonomists for standard genome sequencing and annotation.</title>
        <authorList>
            <consortium name="The Broad Institute Genomics Platform"/>
            <consortium name="The Broad Institute Genome Sequencing Center for Infectious Disease"/>
            <person name="Wu L."/>
            <person name="Ma J."/>
        </authorList>
    </citation>
    <scope>NUCLEOTIDE SEQUENCE [LARGE SCALE GENOMIC DNA]</scope>
    <source>
        <strain evidence="9">CCUG 53903</strain>
    </source>
</reference>
<proteinExistence type="predicted"/>
<feature type="transmembrane region" description="Helical" evidence="7">
    <location>
        <begin position="105"/>
        <end position="132"/>
    </location>
</feature>
<evidence type="ECO:0000313" key="8">
    <source>
        <dbReference type="EMBL" id="MFC5827940.1"/>
    </source>
</evidence>
<dbReference type="InterPro" id="IPR036259">
    <property type="entry name" value="MFS_trans_sf"/>
</dbReference>
<keyword evidence="2" id="KW-0813">Transport</keyword>
<dbReference type="Proteomes" id="UP001596058">
    <property type="component" value="Unassembled WGS sequence"/>
</dbReference>